<dbReference type="SUPFAM" id="SSF55781">
    <property type="entry name" value="GAF domain-like"/>
    <property type="match status" value="1"/>
</dbReference>
<keyword evidence="1" id="KW-0805">Transcription regulation</keyword>
<dbReference type="PROSITE" id="PS51078">
    <property type="entry name" value="ICLR_ED"/>
    <property type="match status" value="1"/>
</dbReference>
<keyword evidence="3" id="KW-0804">Transcription</keyword>
<evidence type="ECO:0000259" key="5">
    <source>
        <dbReference type="PROSITE" id="PS51078"/>
    </source>
</evidence>
<dbReference type="Gene3D" id="3.30.450.40">
    <property type="match status" value="1"/>
</dbReference>
<dbReference type="InterPro" id="IPR036388">
    <property type="entry name" value="WH-like_DNA-bd_sf"/>
</dbReference>
<keyword evidence="7" id="KW-1185">Reference proteome</keyword>
<dbReference type="InterPro" id="IPR050707">
    <property type="entry name" value="HTH_MetabolicPath_Reg"/>
</dbReference>
<organism evidence="6 7">
    <name type="scientific">Nocardioides immobilis</name>
    <dbReference type="NCBI Taxonomy" id="2049295"/>
    <lineage>
        <taxon>Bacteria</taxon>
        <taxon>Bacillati</taxon>
        <taxon>Actinomycetota</taxon>
        <taxon>Actinomycetes</taxon>
        <taxon>Propionibacteriales</taxon>
        <taxon>Nocardioidaceae</taxon>
        <taxon>Nocardioides</taxon>
    </lineage>
</organism>
<dbReference type="Proteomes" id="UP000283644">
    <property type="component" value="Unassembled WGS sequence"/>
</dbReference>
<sequence length="268" mass="28497">MVARIALIMRVFDEPGARFRLDEVAVRTGLPRSTVHRILDQLLVTGWIQRRPDGYALSAGASAARHSLAEHPELRSVAAPVLNRLHLDTGLIVHLGVLVGADVLVLDRIAGRSPTGLPTRVGGRAPAHATALGKAMLAQMQAEEVDALYSTGISKRTPRTIADLPTLHQELGRVRARRGLAFEKDEFVLGASSLGAAVHDGDGLFGAISIGGMLPLDKLEPLGPLLLRAAAYITQRLAGPTVPTETVRPATDGILGRMLQTLPADGWV</sequence>
<dbReference type="InterPro" id="IPR036390">
    <property type="entry name" value="WH_DNA-bd_sf"/>
</dbReference>
<gene>
    <name evidence="6" type="ORF">D0Z08_29640</name>
</gene>
<dbReference type="GO" id="GO:0003700">
    <property type="term" value="F:DNA-binding transcription factor activity"/>
    <property type="evidence" value="ECO:0007669"/>
    <property type="project" value="TreeGrafter"/>
</dbReference>
<evidence type="ECO:0000256" key="1">
    <source>
        <dbReference type="ARBA" id="ARBA00023015"/>
    </source>
</evidence>
<dbReference type="SMART" id="SM00346">
    <property type="entry name" value="HTH_ICLR"/>
    <property type="match status" value="1"/>
</dbReference>
<evidence type="ECO:0000313" key="6">
    <source>
        <dbReference type="EMBL" id="RHW23491.1"/>
    </source>
</evidence>
<name>A0A417XTC1_9ACTN</name>
<feature type="domain" description="IclR-ED" evidence="5">
    <location>
        <begin position="55"/>
        <end position="239"/>
    </location>
</feature>
<dbReference type="AlphaFoldDB" id="A0A417XTC1"/>
<evidence type="ECO:0000256" key="2">
    <source>
        <dbReference type="ARBA" id="ARBA00023125"/>
    </source>
</evidence>
<keyword evidence="2" id="KW-0238">DNA-binding</keyword>
<evidence type="ECO:0000259" key="4">
    <source>
        <dbReference type="PROSITE" id="PS51077"/>
    </source>
</evidence>
<protein>
    <submittedName>
        <fullName evidence="6">IclR family transcriptional regulator</fullName>
    </submittedName>
</protein>
<dbReference type="Gene3D" id="1.10.10.10">
    <property type="entry name" value="Winged helix-like DNA-binding domain superfamily/Winged helix DNA-binding domain"/>
    <property type="match status" value="1"/>
</dbReference>
<dbReference type="GO" id="GO:0045892">
    <property type="term" value="P:negative regulation of DNA-templated transcription"/>
    <property type="evidence" value="ECO:0007669"/>
    <property type="project" value="TreeGrafter"/>
</dbReference>
<dbReference type="EMBL" id="QXGH01000046">
    <property type="protein sequence ID" value="RHW23491.1"/>
    <property type="molecule type" value="Genomic_DNA"/>
</dbReference>
<feature type="domain" description="HTH iclR-type" evidence="4">
    <location>
        <begin position="1"/>
        <end position="59"/>
    </location>
</feature>
<comment type="caution">
    <text evidence="6">The sequence shown here is derived from an EMBL/GenBank/DDBJ whole genome shotgun (WGS) entry which is preliminary data.</text>
</comment>
<dbReference type="PANTHER" id="PTHR30136">
    <property type="entry name" value="HELIX-TURN-HELIX TRANSCRIPTIONAL REGULATOR, ICLR FAMILY"/>
    <property type="match status" value="1"/>
</dbReference>
<dbReference type="Pfam" id="PF01614">
    <property type="entry name" value="IclR_C"/>
    <property type="match status" value="1"/>
</dbReference>
<accession>A0A417XTC1</accession>
<dbReference type="PROSITE" id="PS51077">
    <property type="entry name" value="HTH_ICLR"/>
    <property type="match status" value="1"/>
</dbReference>
<dbReference type="SUPFAM" id="SSF46785">
    <property type="entry name" value="Winged helix' DNA-binding domain"/>
    <property type="match status" value="1"/>
</dbReference>
<dbReference type="InterPro" id="IPR005471">
    <property type="entry name" value="Tscrpt_reg_IclR_N"/>
</dbReference>
<proteinExistence type="predicted"/>
<reference evidence="6 7" key="1">
    <citation type="submission" date="2018-09" db="EMBL/GenBank/DDBJ databases">
        <title>Genome sequencing of Nocardioides immobilis CCTCC AB 2017083 for comparison to Nocardioides silvaticus.</title>
        <authorList>
            <person name="Li C."/>
            <person name="Wang G."/>
        </authorList>
    </citation>
    <scope>NUCLEOTIDE SEQUENCE [LARGE SCALE GENOMIC DNA]</scope>
    <source>
        <strain evidence="6 7">CCTCC AB 2017083</strain>
    </source>
</reference>
<dbReference type="InterPro" id="IPR029016">
    <property type="entry name" value="GAF-like_dom_sf"/>
</dbReference>
<dbReference type="InterPro" id="IPR014757">
    <property type="entry name" value="Tscrpt_reg_IclR_C"/>
</dbReference>
<evidence type="ECO:0000256" key="3">
    <source>
        <dbReference type="ARBA" id="ARBA00023163"/>
    </source>
</evidence>
<dbReference type="GO" id="GO:0003677">
    <property type="term" value="F:DNA binding"/>
    <property type="evidence" value="ECO:0007669"/>
    <property type="project" value="UniProtKB-KW"/>
</dbReference>
<dbReference type="OrthoDB" id="60629at2"/>
<evidence type="ECO:0000313" key="7">
    <source>
        <dbReference type="Proteomes" id="UP000283644"/>
    </source>
</evidence>
<dbReference type="PANTHER" id="PTHR30136:SF35">
    <property type="entry name" value="HTH-TYPE TRANSCRIPTIONAL REGULATOR RV1719"/>
    <property type="match status" value="1"/>
</dbReference>
<dbReference type="Pfam" id="PF09339">
    <property type="entry name" value="HTH_IclR"/>
    <property type="match status" value="1"/>
</dbReference>